<dbReference type="EMBL" id="JAUOQI010000007">
    <property type="protein sequence ID" value="MDO6578104.1"/>
    <property type="molecule type" value="Genomic_DNA"/>
</dbReference>
<dbReference type="Proteomes" id="UP001170717">
    <property type="component" value="Unassembled WGS sequence"/>
</dbReference>
<evidence type="ECO:0000259" key="1">
    <source>
        <dbReference type="Pfam" id="PF07700"/>
    </source>
</evidence>
<name>A0AAW7Z050_9ALTE</name>
<evidence type="ECO:0000313" key="5">
    <source>
        <dbReference type="Proteomes" id="UP001170717"/>
    </source>
</evidence>
<dbReference type="RefSeq" id="WP_057794400.1">
    <property type="nucleotide sequence ID" value="NZ_CAXIBE010000010.1"/>
</dbReference>
<dbReference type="KEGG" id="asq:AVL57_03200"/>
<protein>
    <submittedName>
        <fullName evidence="2">2,4-dihydroxyhept-2-ene-1,7-dioic acid aldolase</fullName>
    </submittedName>
    <submittedName>
        <fullName evidence="3">Heme NO-binding domain-containing protein</fullName>
    </submittedName>
</protein>
<gene>
    <name evidence="2" type="ORF">AVL57_03200</name>
    <name evidence="3" type="ORF">Q4527_11915</name>
</gene>
<proteinExistence type="predicted"/>
<dbReference type="GeneID" id="83256656"/>
<accession>A0AAW7Z050</accession>
<dbReference type="SUPFAM" id="SSF111126">
    <property type="entry name" value="Ligand-binding domain in the NO signalling and Golgi transport"/>
    <property type="match status" value="1"/>
</dbReference>
<dbReference type="Gene3D" id="3.90.1520.10">
    <property type="entry name" value="H-NOX domain"/>
    <property type="match status" value="1"/>
</dbReference>
<evidence type="ECO:0000313" key="4">
    <source>
        <dbReference type="Proteomes" id="UP000056750"/>
    </source>
</evidence>
<feature type="domain" description="Heme NO-binding" evidence="1">
    <location>
        <begin position="3"/>
        <end position="159"/>
    </location>
</feature>
<sequence length="178" mass="20191">MLGIVFTSLIDMLEEKVSPEFADEVIVEAELTNDGAYTAVGYYPFEEMQKILSILAAKTGKSVNELLYDFGVYLFGKLAAVHGNVLADTKDILQLLEHLDGDIHVQVRKLYPDADLPRFTVISRTDTGMRLRYFSERELYPLAEGLMDAAAMHFDCTLERETHQMSFPHTYEFSIQVV</sequence>
<dbReference type="GO" id="GO:0020037">
    <property type="term" value="F:heme binding"/>
    <property type="evidence" value="ECO:0007669"/>
    <property type="project" value="InterPro"/>
</dbReference>
<reference evidence="2 4" key="1">
    <citation type="submission" date="2015-12" db="EMBL/GenBank/DDBJ databases">
        <title>Intraspecies pangenome expansion in the marine bacterium Alteromonas.</title>
        <authorList>
            <person name="Lopez-Perez M."/>
            <person name="Rodriguez-Valera F."/>
        </authorList>
    </citation>
    <scope>NUCLEOTIDE SEQUENCE [LARGE SCALE GENOMIC DNA]</scope>
    <source>
        <strain evidence="2 4">LMG 21861</strain>
    </source>
</reference>
<reference evidence="3" key="2">
    <citation type="submission" date="2023-07" db="EMBL/GenBank/DDBJ databases">
        <title>Genome content predicts the carbon catabolic preferences of heterotrophic bacteria.</title>
        <authorList>
            <person name="Gralka M."/>
        </authorList>
    </citation>
    <scope>NUCLEOTIDE SEQUENCE</scope>
    <source>
        <strain evidence="3">F2M12</strain>
    </source>
</reference>
<dbReference type="InterPro" id="IPR038158">
    <property type="entry name" value="H-NOX_domain_sf"/>
</dbReference>
<evidence type="ECO:0000313" key="3">
    <source>
        <dbReference type="EMBL" id="MDO6578104.1"/>
    </source>
</evidence>
<evidence type="ECO:0000313" key="2">
    <source>
        <dbReference type="EMBL" id="AMJ73069.1"/>
    </source>
</evidence>
<dbReference type="EMBL" id="CP013926">
    <property type="protein sequence ID" value="AMJ73069.1"/>
    <property type="molecule type" value="Genomic_DNA"/>
</dbReference>
<dbReference type="AlphaFoldDB" id="A0AAW7Z050"/>
<dbReference type="Pfam" id="PF07700">
    <property type="entry name" value="HNOB"/>
    <property type="match status" value="1"/>
</dbReference>
<organism evidence="3 5">
    <name type="scientific">Alteromonas stellipolaris</name>
    <dbReference type="NCBI Taxonomy" id="233316"/>
    <lineage>
        <taxon>Bacteria</taxon>
        <taxon>Pseudomonadati</taxon>
        <taxon>Pseudomonadota</taxon>
        <taxon>Gammaproteobacteria</taxon>
        <taxon>Alteromonadales</taxon>
        <taxon>Alteromonadaceae</taxon>
        <taxon>Alteromonas/Salinimonas group</taxon>
        <taxon>Alteromonas</taxon>
    </lineage>
</organism>
<dbReference type="InterPro" id="IPR024096">
    <property type="entry name" value="NO_sig/Golgi_transp_ligand-bd"/>
</dbReference>
<keyword evidence="4" id="KW-1185">Reference proteome</keyword>
<dbReference type="Proteomes" id="UP000056750">
    <property type="component" value="Chromosome"/>
</dbReference>
<dbReference type="InterPro" id="IPR011644">
    <property type="entry name" value="Heme_NO-bd"/>
</dbReference>